<feature type="region of interest" description="Disordered" evidence="1">
    <location>
        <begin position="140"/>
        <end position="175"/>
    </location>
</feature>
<protein>
    <submittedName>
        <fullName evidence="2">Uncharacterized protein</fullName>
    </submittedName>
</protein>
<comment type="caution">
    <text evidence="2">The sequence shown here is derived from an EMBL/GenBank/DDBJ whole genome shotgun (WGS) entry which is preliminary data.</text>
</comment>
<evidence type="ECO:0000313" key="3">
    <source>
        <dbReference type="Proteomes" id="UP001457282"/>
    </source>
</evidence>
<sequence length="200" mass="21994">MNPPEIPNCNHHRSYHISTHHGSSLPITSSLHHHHGKTSTFTLPSPNQTFIISPKSTRDHPLPIPTSTASLHLLSTPNSFLSLPKSIPNHHGHFITSPSQGHAYTKSAPIQRSLPSIQTITTTTAVFCPKLPSTIISPHLPKQQTKSQIRNQNPFSSTITTTHSSALEGNWRPRVLPKQSSPYSSVYCIQGRADSCSEKK</sequence>
<feature type="compositionally biased region" description="Polar residues" evidence="1">
    <location>
        <begin position="38"/>
        <end position="47"/>
    </location>
</feature>
<proteinExistence type="predicted"/>
<feature type="compositionally biased region" description="Polar residues" evidence="1">
    <location>
        <begin position="142"/>
        <end position="167"/>
    </location>
</feature>
<dbReference type="EMBL" id="JBEDUW010000004">
    <property type="protein sequence ID" value="KAK9931938.1"/>
    <property type="molecule type" value="Genomic_DNA"/>
</dbReference>
<organism evidence="2 3">
    <name type="scientific">Rubus argutus</name>
    <name type="common">Southern blackberry</name>
    <dbReference type="NCBI Taxonomy" id="59490"/>
    <lineage>
        <taxon>Eukaryota</taxon>
        <taxon>Viridiplantae</taxon>
        <taxon>Streptophyta</taxon>
        <taxon>Embryophyta</taxon>
        <taxon>Tracheophyta</taxon>
        <taxon>Spermatophyta</taxon>
        <taxon>Magnoliopsida</taxon>
        <taxon>eudicotyledons</taxon>
        <taxon>Gunneridae</taxon>
        <taxon>Pentapetalae</taxon>
        <taxon>rosids</taxon>
        <taxon>fabids</taxon>
        <taxon>Rosales</taxon>
        <taxon>Rosaceae</taxon>
        <taxon>Rosoideae</taxon>
        <taxon>Rosoideae incertae sedis</taxon>
        <taxon>Rubus</taxon>
    </lineage>
</organism>
<accession>A0AAW1X6J5</accession>
<reference evidence="2 3" key="1">
    <citation type="journal article" date="2023" name="G3 (Bethesda)">
        <title>A chromosome-length genome assembly and annotation of blackberry (Rubus argutus, cv. 'Hillquist').</title>
        <authorList>
            <person name="Bruna T."/>
            <person name="Aryal R."/>
            <person name="Dudchenko O."/>
            <person name="Sargent D.J."/>
            <person name="Mead D."/>
            <person name="Buti M."/>
            <person name="Cavallini A."/>
            <person name="Hytonen T."/>
            <person name="Andres J."/>
            <person name="Pham M."/>
            <person name="Weisz D."/>
            <person name="Mascagni F."/>
            <person name="Usai G."/>
            <person name="Natali L."/>
            <person name="Bassil N."/>
            <person name="Fernandez G.E."/>
            <person name="Lomsadze A."/>
            <person name="Armour M."/>
            <person name="Olukolu B."/>
            <person name="Poorten T."/>
            <person name="Britton C."/>
            <person name="Davik J."/>
            <person name="Ashrafi H."/>
            <person name="Aiden E.L."/>
            <person name="Borodovsky M."/>
            <person name="Worthington M."/>
        </authorList>
    </citation>
    <scope>NUCLEOTIDE SEQUENCE [LARGE SCALE GENOMIC DNA]</scope>
    <source>
        <strain evidence="2">PI 553951</strain>
    </source>
</reference>
<keyword evidence="3" id="KW-1185">Reference proteome</keyword>
<dbReference type="Proteomes" id="UP001457282">
    <property type="component" value="Unassembled WGS sequence"/>
</dbReference>
<gene>
    <name evidence="2" type="ORF">M0R45_019192</name>
</gene>
<feature type="compositionally biased region" description="Polar residues" evidence="1">
    <location>
        <begin position="20"/>
        <end position="30"/>
    </location>
</feature>
<name>A0AAW1X6J5_RUBAR</name>
<feature type="compositionally biased region" description="Basic residues" evidence="1">
    <location>
        <begin position="10"/>
        <end position="19"/>
    </location>
</feature>
<dbReference type="AlphaFoldDB" id="A0AAW1X6J5"/>
<evidence type="ECO:0000313" key="2">
    <source>
        <dbReference type="EMBL" id="KAK9931938.1"/>
    </source>
</evidence>
<evidence type="ECO:0000256" key="1">
    <source>
        <dbReference type="SAM" id="MobiDB-lite"/>
    </source>
</evidence>
<feature type="region of interest" description="Disordered" evidence="1">
    <location>
        <begin position="1"/>
        <end position="47"/>
    </location>
</feature>